<comment type="caution">
    <text evidence="1">The sequence shown here is derived from an EMBL/GenBank/DDBJ whole genome shotgun (WGS) entry which is preliminary data.</text>
</comment>
<name>A0A4Z1P3U4_9PEZI</name>
<dbReference type="AlphaFoldDB" id="A0A4Z1P3U4"/>
<sequence>MASWQAANPSVNVSLEASSWNTFSAARTLDSESLLARSFMPAIERGELHDSAQKRSGHHVSSVIESDSSAGCCRWNGTERSRGPDSLTDRYQPIDSYKMSGVLQIINDQLSKFFRASVSDRNRSNNSQHEHPT</sequence>
<keyword evidence="2" id="KW-1185">Reference proteome</keyword>
<dbReference type="EMBL" id="SNSC02000006">
    <property type="protein sequence ID" value="TID23467.1"/>
    <property type="molecule type" value="Genomic_DNA"/>
</dbReference>
<accession>A0A4Z1P3U4</accession>
<evidence type="ECO:0000313" key="2">
    <source>
        <dbReference type="Proteomes" id="UP000298493"/>
    </source>
</evidence>
<reference evidence="1 2" key="1">
    <citation type="submission" date="2019-04" db="EMBL/GenBank/DDBJ databases">
        <title>High contiguity whole genome sequence and gene annotation resource for two Venturia nashicola isolates.</title>
        <authorList>
            <person name="Prokchorchik M."/>
            <person name="Won K."/>
            <person name="Lee Y."/>
            <person name="Choi E.D."/>
            <person name="Segonzac C."/>
            <person name="Sohn K.H."/>
        </authorList>
    </citation>
    <scope>NUCLEOTIDE SEQUENCE [LARGE SCALE GENOMIC DNA]</scope>
    <source>
        <strain evidence="1 2">PRI2</strain>
    </source>
</reference>
<evidence type="ECO:0000313" key="1">
    <source>
        <dbReference type="EMBL" id="TID23467.1"/>
    </source>
</evidence>
<organism evidence="1 2">
    <name type="scientific">Venturia nashicola</name>
    <dbReference type="NCBI Taxonomy" id="86259"/>
    <lineage>
        <taxon>Eukaryota</taxon>
        <taxon>Fungi</taxon>
        <taxon>Dikarya</taxon>
        <taxon>Ascomycota</taxon>
        <taxon>Pezizomycotina</taxon>
        <taxon>Dothideomycetes</taxon>
        <taxon>Pleosporomycetidae</taxon>
        <taxon>Venturiales</taxon>
        <taxon>Venturiaceae</taxon>
        <taxon>Venturia</taxon>
    </lineage>
</organism>
<gene>
    <name evidence="1" type="ORF">E6O75_ATG03103</name>
</gene>
<dbReference type="Proteomes" id="UP000298493">
    <property type="component" value="Unassembled WGS sequence"/>
</dbReference>
<protein>
    <submittedName>
        <fullName evidence="1">Uncharacterized protein</fullName>
    </submittedName>
</protein>
<proteinExistence type="predicted"/>